<feature type="domain" description="HTH araC/xylS-type" evidence="5">
    <location>
        <begin position="166"/>
        <end position="263"/>
    </location>
</feature>
<dbReference type="SUPFAM" id="SSF51215">
    <property type="entry name" value="Regulatory protein AraC"/>
    <property type="match status" value="1"/>
</dbReference>
<dbReference type="InterPro" id="IPR018062">
    <property type="entry name" value="HTH_AraC-typ_CS"/>
</dbReference>
<dbReference type="PROSITE" id="PS00041">
    <property type="entry name" value="HTH_ARAC_FAMILY_1"/>
    <property type="match status" value="1"/>
</dbReference>
<comment type="caution">
    <text evidence="6">The sequence shown here is derived from an EMBL/GenBank/DDBJ whole genome shotgun (WGS) entry which is preliminary data.</text>
</comment>
<evidence type="ECO:0000313" key="6">
    <source>
        <dbReference type="EMBL" id="MEO3681485.1"/>
    </source>
</evidence>
<dbReference type="InterPro" id="IPR037923">
    <property type="entry name" value="HTH-like"/>
</dbReference>
<dbReference type="PANTHER" id="PTHR46796">
    <property type="entry name" value="HTH-TYPE TRANSCRIPTIONAL ACTIVATOR RHAS-RELATED"/>
    <property type="match status" value="1"/>
</dbReference>
<evidence type="ECO:0000256" key="1">
    <source>
        <dbReference type="ARBA" id="ARBA00023015"/>
    </source>
</evidence>
<dbReference type="SUPFAM" id="SSF46689">
    <property type="entry name" value="Homeodomain-like"/>
    <property type="match status" value="2"/>
</dbReference>
<dbReference type="GeneID" id="90569750"/>
<evidence type="ECO:0000259" key="5">
    <source>
        <dbReference type="PROSITE" id="PS01124"/>
    </source>
</evidence>
<keyword evidence="3" id="KW-0010">Activator</keyword>
<evidence type="ECO:0000256" key="3">
    <source>
        <dbReference type="ARBA" id="ARBA00023159"/>
    </source>
</evidence>
<evidence type="ECO:0000313" key="7">
    <source>
        <dbReference type="Proteomes" id="UP001477278"/>
    </source>
</evidence>
<dbReference type="PANTHER" id="PTHR46796:SF2">
    <property type="entry name" value="TRANSCRIPTIONAL REGULATORY PROTEIN"/>
    <property type="match status" value="1"/>
</dbReference>
<dbReference type="Proteomes" id="UP001477278">
    <property type="component" value="Unassembled WGS sequence"/>
</dbReference>
<reference evidence="6 7" key="1">
    <citation type="submission" date="2024-05" db="EMBL/GenBank/DDBJ databases">
        <title>Genome sequencing of Marine Estuary Bacteria, Shewanella vesiculosa and S. baltica, and Pseudomonas syringae.</title>
        <authorList>
            <person name="Gurung A."/>
            <person name="Maclea K.S."/>
        </authorList>
    </citation>
    <scope>NUCLEOTIDE SEQUENCE [LARGE SCALE GENOMIC DNA]</scope>
    <source>
        <strain evidence="6 7">1A</strain>
    </source>
</reference>
<keyword evidence="1" id="KW-0805">Transcription regulation</keyword>
<dbReference type="SMART" id="SM00342">
    <property type="entry name" value="HTH_ARAC"/>
    <property type="match status" value="1"/>
</dbReference>
<dbReference type="InterPro" id="IPR018060">
    <property type="entry name" value="HTH_AraC"/>
</dbReference>
<dbReference type="EMBL" id="JBDPZN010000001">
    <property type="protein sequence ID" value="MEO3681485.1"/>
    <property type="molecule type" value="Genomic_DNA"/>
</dbReference>
<gene>
    <name evidence="6" type="ORF">ABHN84_04170</name>
</gene>
<dbReference type="PRINTS" id="PR00032">
    <property type="entry name" value="HTHARAC"/>
</dbReference>
<proteinExistence type="predicted"/>
<dbReference type="RefSeq" id="WP_273058276.1">
    <property type="nucleotide sequence ID" value="NZ_JAACRJ010000003.1"/>
</dbReference>
<keyword evidence="2" id="KW-0238">DNA-binding</keyword>
<organism evidence="6 7">
    <name type="scientific">Shewanella vesiculosa</name>
    <dbReference type="NCBI Taxonomy" id="518738"/>
    <lineage>
        <taxon>Bacteria</taxon>
        <taxon>Pseudomonadati</taxon>
        <taxon>Pseudomonadota</taxon>
        <taxon>Gammaproteobacteria</taxon>
        <taxon>Alteromonadales</taxon>
        <taxon>Shewanellaceae</taxon>
        <taxon>Shewanella</taxon>
    </lineage>
</organism>
<dbReference type="InterPro" id="IPR009057">
    <property type="entry name" value="Homeodomain-like_sf"/>
</dbReference>
<dbReference type="Pfam" id="PF12833">
    <property type="entry name" value="HTH_18"/>
    <property type="match status" value="1"/>
</dbReference>
<evidence type="ECO:0000256" key="4">
    <source>
        <dbReference type="ARBA" id="ARBA00023163"/>
    </source>
</evidence>
<evidence type="ECO:0000256" key="2">
    <source>
        <dbReference type="ARBA" id="ARBA00023125"/>
    </source>
</evidence>
<dbReference type="InterPro" id="IPR050204">
    <property type="entry name" value="AraC_XylS_family_regulators"/>
</dbReference>
<dbReference type="InterPro" id="IPR020449">
    <property type="entry name" value="Tscrpt_reg_AraC-type_HTH"/>
</dbReference>
<keyword evidence="4" id="KW-0804">Transcription</keyword>
<protein>
    <submittedName>
        <fullName evidence="6">AraC family transcriptional regulator</fullName>
    </submittedName>
</protein>
<keyword evidence="7" id="KW-1185">Reference proteome</keyword>
<sequence>MTTPKLSTWFNTAVGDKPRIEVNLVGFTFAPHRHDTYTLALTTTGVQCFNYRGSLRYSLPGEVVVLHPDELHDGLAGTDAPFGYRAINIDPVDVQNILQGHHLPFLPNGVTGKPCLVDIAQRFLTEFQRPLEPLEYQDLIYDFAMALQKETTIHHKHTTANYQAIQMAREYIDDSLDNDITLDQLATITGYSKWQITRDFRSLFGTSPYRYLTLRRLEKAKSLMSQGIPIAQVAQDCFFSDQSHFTRQFKKSFGTTPNMWNKLNESPQR</sequence>
<dbReference type="PROSITE" id="PS01124">
    <property type="entry name" value="HTH_ARAC_FAMILY_2"/>
    <property type="match status" value="1"/>
</dbReference>
<accession>A0ABV0FKZ9</accession>
<dbReference type="Pfam" id="PF02311">
    <property type="entry name" value="AraC_binding"/>
    <property type="match status" value="1"/>
</dbReference>
<dbReference type="InterPro" id="IPR003313">
    <property type="entry name" value="AraC-bd"/>
</dbReference>
<dbReference type="Gene3D" id="1.10.10.60">
    <property type="entry name" value="Homeodomain-like"/>
    <property type="match status" value="2"/>
</dbReference>
<name>A0ABV0FKZ9_9GAMM</name>